<reference evidence="2 3" key="1">
    <citation type="submission" date="2020-01" db="EMBL/GenBank/DDBJ databases">
        <title>Genome sequence of Desulfovibrio aerotolerans DSM 16695(T).</title>
        <authorList>
            <person name="Karnachuk O."/>
            <person name="Avakyan M."/>
            <person name="Mardanov A."/>
            <person name="Kadnikov V."/>
            <person name="Ravin N."/>
        </authorList>
    </citation>
    <scope>NUCLEOTIDE SEQUENCE [LARGE SCALE GENOMIC DNA]</scope>
    <source>
        <strain evidence="2 3">DSM 16695</strain>
    </source>
</reference>
<dbReference type="GO" id="GO:0016887">
    <property type="term" value="F:ATP hydrolysis activity"/>
    <property type="evidence" value="ECO:0007669"/>
    <property type="project" value="InterPro"/>
</dbReference>
<organism evidence="2 3">
    <name type="scientific">Solidesulfovibrio aerotolerans</name>
    <dbReference type="NCBI Taxonomy" id="295255"/>
    <lineage>
        <taxon>Bacteria</taxon>
        <taxon>Pseudomonadati</taxon>
        <taxon>Thermodesulfobacteriota</taxon>
        <taxon>Desulfovibrionia</taxon>
        <taxon>Desulfovibrionales</taxon>
        <taxon>Desulfovibrionaceae</taxon>
        <taxon>Solidesulfovibrio</taxon>
    </lineage>
</organism>
<evidence type="ECO:0000259" key="1">
    <source>
        <dbReference type="Pfam" id="PF13304"/>
    </source>
</evidence>
<dbReference type="RefSeq" id="WP_160958178.1">
    <property type="nucleotide sequence ID" value="NZ_WVUD01000002.1"/>
</dbReference>
<dbReference type="EMBL" id="WVUD01000002">
    <property type="protein sequence ID" value="MYL81868.1"/>
    <property type="molecule type" value="Genomic_DNA"/>
</dbReference>
<dbReference type="Gene3D" id="3.40.50.300">
    <property type="entry name" value="P-loop containing nucleotide triphosphate hydrolases"/>
    <property type="match status" value="1"/>
</dbReference>
<evidence type="ECO:0000313" key="2">
    <source>
        <dbReference type="EMBL" id="MYL81868.1"/>
    </source>
</evidence>
<protein>
    <submittedName>
        <fullName evidence="2">AAA family ATPase</fullName>
    </submittedName>
</protein>
<dbReference type="OrthoDB" id="127554at2"/>
<dbReference type="PANTHER" id="PTHR40396">
    <property type="entry name" value="ATPASE-LIKE PROTEIN"/>
    <property type="match status" value="1"/>
</dbReference>
<dbReference type="InterPro" id="IPR003959">
    <property type="entry name" value="ATPase_AAA_core"/>
</dbReference>
<dbReference type="SUPFAM" id="SSF52540">
    <property type="entry name" value="P-loop containing nucleoside triphosphate hydrolases"/>
    <property type="match status" value="1"/>
</dbReference>
<keyword evidence="3" id="KW-1185">Reference proteome</keyword>
<proteinExistence type="predicted"/>
<feature type="domain" description="ATPase AAA-type core" evidence="1">
    <location>
        <begin position="274"/>
        <end position="347"/>
    </location>
</feature>
<dbReference type="Proteomes" id="UP000482487">
    <property type="component" value="Unassembled WGS sequence"/>
</dbReference>
<dbReference type="PIRSF" id="PIRSF029347">
    <property type="entry name" value="RecF"/>
    <property type="match status" value="1"/>
</dbReference>
<dbReference type="InterPro" id="IPR014555">
    <property type="entry name" value="RecF-like"/>
</dbReference>
<dbReference type="Pfam" id="PF13304">
    <property type="entry name" value="AAA_21"/>
    <property type="match status" value="2"/>
</dbReference>
<name>A0A7C9MGF9_9BACT</name>
<dbReference type="PANTHER" id="PTHR40396:SF1">
    <property type="entry name" value="ATPASE AAA-TYPE CORE DOMAIN-CONTAINING PROTEIN"/>
    <property type="match status" value="1"/>
</dbReference>
<evidence type="ECO:0000313" key="3">
    <source>
        <dbReference type="Proteomes" id="UP000482487"/>
    </source>
</evidence>
<accession>A0A7C9MGF9</accession>
<dbReference type="InterPro" id="IPR027417">
    <property type="entry name" value="P-loop_NTPase"/>
</dbReference>
<comment type="caution">
    <text evidence="2">The sequence shown here is derived from an EMBL/GenBank/DDBJ whole genome shotgun (WGS) entry which is preliminary data.</text>
</comment>
<gene>
    <name evidence="2" type="ORF">GTA51_01795</name>
</gene>
<feature type="domain" description="ATPase AAA-type core" evidence="1">
    <location>
        <begin position="23"/>
        <end position="130"/>
    </location>
</feature>
<dbReference type="GO" id="GO:0005524">
    <property type="term" value="F:ATP binding"/>
    <property type="evidence" value="ECO:0007669"/>
    <property type="project" value="InterPro"/>
</dbReference>
<dbReference type="AlphaFoldDB" id="A0A7C9MGF9"/>
<sequence>MIKSLRLINWKSFADATLYIDPLTVVIGMNASGKSNILDALCFLQRIASGVPIATALAGDNMLAGLRGGLDLSPRHPHHHFTLTTVISDRNNKEFTHTITVTTDKSTASITSEEITSNSDNKKLIHFETLHETLALVANLENRETFSKPHQLFTTSAHSLLIKTDSLPISEEIKDASRSIKDYLQSIFILDPIPSHMRGYVPLSDTLKPDAANIAGVLASLSDAERSHIESTLTAYLQQLPERDIERVWTERVGRLASDAMLYCEENWGGKTPQIVDARGMSDGTLRFLAVVAALLTCKRGSLLVIEEVDNGLHPSRADTLVDMLRTLGARRNIDVIVTTHNPALLNALGPEMVPFISVTHRDASGASAITLLEDIEQLPKLMAGGPLGRIVSEGRLESALQHDGE</sequence>